<dbReference type="Pfam" id="PF02854">
    <property type="entry name" value="MIF4G"/>
    <property type="match status" value="1"/>
</dbReference>
<feature type="region of interest" description="Disordered" evidence="8">
    <location>
        <begin position="1"/>
        <end position="28"/>
    </location>
</feature>
<feature type="coiled-coil region" evidence="7">
    <location>
        <begin position="644"/>
        <end position="675"/>
    </location>
</feature>
<keyword evidence="6" id="KW-0539">Nucleus</keyword>
<dbReference type="Pfam" id="PF09090">
    <property type="entry name" value="MIF4G_like_2"/>
    <property type="match status" value="1"/>
</dbReference>
<feature type="domain" description="MIF4G" evidence="9">
    <location>
        <begin position="30"/>
        <end position="242"/>
    </location>
</feature>
<dbReference type="Gene3D" id="1.25.40.180">
    <property type="match status" value="3"/>
</dbReference>
<keyword evidence="7" id="KW-0175">Coiled coil</keyword>
<dbReference type="SUPFAM" id="SSF48371">
    <property type="entry name" value="ARM repeat"/>
    <property type="match status" value="3"/>
</dbReference>
<dbReference type="RefSeq" id="XP_006823982.1">
    <property type="nucleotide sequence ID" value="XM_006823919.1"/>
</dbReference>
<accession>A0ABM0MVE1</accession>
<keyword evidence="4" id="KW-0506">mRNA capping</keyword>
<evidence type="ECO:0000256" key="4">
    <source>
        <dbReference type="ARBA" id="ARBA00023042"/>
    </source>
</evidence>
<sequence>MSRRRNYSDDDEGGRPRKRRRTTSDHTEIEDRLESLITRVGEKSTSSLESNLEGLASVLEADLTSYKPKITKILATCATFFPEKISVYSTLVGLLNARNYNFGGEFVENIFRALRDALKVGEFEKARILLRFLTDLVNCHVIDLTSMLVMYEAFVAVTSEDDIPQVRSDWYMYAVMSSLPWIGRELHDKKEMEFEKLLSNIEKYINKRKKQYFPFLKVWEKDVPHPQEEYLDCLWAQLTKLKNDKWIERTILRPYLAFDSVLCEALQHTLPPINPPPHTDEMEYPLPKVIFRMFDYTDAPEGPHLPGHHAIDRFLIEETLSQIIHTHHKERKECAAQLVSYHGKNIVPLNYMIIEVVFGQLFNLPQPPYLEIFYASLLIELCKLQPSSLPQVLAQATELLYERVDYMNVTCVDRFVTWFSHHLSNFQFRWSWEDWGECISMNPETPKPKFVKEALEKCMRLSYHQRIVESVPENYAQLIPEKPSPIYKYSAIGSGSLPGTIPANQLIASIKNKATPDEVLDILKDIPNPKQDEEQMEDESSFNPLKIDVFVLTVLHMGSKSFSHSFSALAKFHPVFKALADGEESQMYMLGKVYEIWQNHHQMMGVLIDKMLRTQIVDCASVANFLFSKDMENDFTRLYVWEIMHSTIRKMNKHENRIEKELQEARAKLDQHVRACQNYFLQRFIIILSEHLVKCENEGKDCDTPWYKQVKGRLQQIFLTHYQQVEKYITTLETLLFTADIDQHILEVFQQFRALRM</sequence>
<evidence type="ECO:0000313" key="10">
    <source>
        <dbReference type="Proteomes" id="UP000694865"/>
    </source>
</evidence>
<proteinExistence type="inferred from homology"/>
<dbReference type="InterPro" id="IPR016024">
    <property type="entry name" value="ARM-type_fold"/>
</dbReference>
<evidence type="ECO:0000256" key="8">
    <source>
        <dbReference type="SAM" id="MobiDB-lite"/>
    </source>
</evidence>
<evidence type="ECO:0000256" key="7">
    <source>
        <dbReference type="SAM" id="Coils"/>
    </source>
</evidence>
<name>A0ABM0MVE1_SACKO</name>
<evidence type="ECO:0000259" key="9">
    <source>
        <dbReference type="SMART" id="SM00543"/>
    </source>
</evidence>
<dbReference type="Proteomes" id="UP000694865">
    <property type="component" value="Unplaced"/>
</dbReference>
<evidence type="ECO:0000256" key="5">
    <source>
        <dbReference type="ARBA" id="ARBA00023187"/>
    </source>
</evidence>
<evidence type="ECO:0000256" key="6">
    <source>
        <dbReference type="ARBA" id="ARBA00023242"/>
    </source>
</evidence>
<evidence type="ECO:0000313" key="11">
    <source>
        <dbReference type="RefSeq" id="XP_006823982.1"/>
    </source>
</evidence>
<dbReference type="PANTHER" id="PTHR12412">
    <property type="entry name" value="CAP BINDING PROTEIN"/>
    <property type="match status" value="1"/>
</dbReference>
<evidence type="ECO:0000256" key="2">
    <source>
        <dbReference type="ARBA" id="ARBA00007413"/>
    </source>
</evidence>
<dbReference type="InterPro" id="IPR015174">
    <property type="entry name" value="MIF4G-like_typ-2"/>
</dbReference>
<dbReference type="GeneID" id="100369735"/>
<evidence type="ECO:0000256" key="3">
    <source>
        <dbReference type="ARBA" id="ARBA00022664"/>
    </source>
</evidence>
<evidence type="ECO:0000256" key="1">
    <source>
        <dbReference type="ARBA" id="ARBA00004123"/>
    </source>
</evidence>
<organism evidence="10 11">
    <name type="scientific">Saccoglossus kowalevskii</name>
    <name type="common">Acorn worm</name>
    <dbReference type="NCBI Taxonomy" id="10224"/>
    <lineage>
        <taxon>Eukaryota</taxon>
        <taxon>Metazoa</taxon>
        <taxon>Hemichordata</taxon>
        <taxon>Enteropneusta</taxon>
        <taxon>Harrimaniidae</taxon>
        <taxon>Saccoglossus</taxon>
    </lineage>
</organism>
<dbReference type="InterPro" id="IPR015172">
    <property type="entry name" value="MIF4G-like_typ-1"/>
</dbReference>
<dbReference type="SMART" id="SM00543">
    <property type="entry name" value="MIF4G"/>
    <property type="match status" value="1"/>
</dbReference>
<protein>
    <submittedName>
        <fullName evidence="11">Nuclear cap-binding protein subunit 1</fullName>
    </submittedName>
</protein>
<reference evidence="11" key="1">
    <citation type="submission" date="2025-08" db="UniProtKB">
        <authorList>
            <consortium name="RefSeq"/>
        </authorList>
    </citation>
    <scope>IDENTIFICATION</scope>
    <source>
        <tissue evidence="11">Testes</tissue>
    </source>
</reference>
<comment type="similarity">
    <text evidence="2">Belongs to the NCBP1 family.</text>
</comment>
<keyword evidence="5" id="KW-0508">mRNA splicing</keyword>
<dbReference type="PANTHER" id="PTHR12412:SF2">
    <property type="entry name" value="NUCLEAR CAP-BINDING PROTEIN SUBUNIT 1"/>
    <property type="match status" value="1"/>
</dbReference>
<keyword evidence="10" id="KW-1185">Reference proteome</keyword>
<dbReference type="InterPro" id="IPR003890">
    <property type="entry name" value="MIF4G-like_typ-3"/>
</dbReference>
<keyword evidence="3" id="KW-0507">mRNA processing</keyword>
<dbReference type="InterPro" id="IPR027159">
    <property type="entry name" value="CBP80"/>
</dbReference>
<comment type="subcellular location">
    <subcellularLocation>
        <location evidence="1">Nucleus</location>
    </subcellularLocation>
</comment>
<gene>
    <name evidence="11" type="primary">NCBP1</name>
</gene>
<dbReference type="Pfam" id="PF09088">
    <property type="entry name" value="MIF4G_like"/>
    <property type="match status" value="1"/>
</dbReference>